<evidence type="ECO:0000256" key="1">
    <source>
        <dbReference type="SAM" id="MobiDB-lite"/>
    </source>
</evidence>
<evidence type="ECO:0008006" key="4">
    <source>
        <dbReference type="Google" id="ProtNLM"/>
    </source>
</evidence>
<dbReference type="SUPFAM" id="SSF109709">
    <property type="entry name" value="KorB DNA-binding domain-like"/>
    <property type="match status" value="1"/>
</dbReference>
<reference evidence="3" key="1">
    <citation type="journal article" date="2019" name="Int. J. Syst. Evol. Microbiol.">
        <title>The Global Catalogue of Microorganisms (GCM) 10K type strain sequencing project: providing services to taxonomists for standard genome sequencing and annotation.</title>
        <authorList>
            <consortium name="The Broad Institute Genomics Platform"/>
            <consortium name="The Broad Institute Genome Sequencing Center for Infectious Disease"/>
            <person name="Wu L."/>
            <person name="Ma J."/>
        </authorList>
    </citation>
    <scope>NUCLEOTIDE SEQUENCE [LARGE SCALE GENOMIC DNA]</scope>
    <source>
        <strain evidence="3">ZS-22-S1</strain>
    </source>
</reference>
<proteinExistence type="predicted"/>
<protein>
    <recommendedName>
        <fullName evidence="4">ParB family chromosome partitioning protein</fullName>
    </recommendedName>
</protein>
<name>A0ABV9SEW2_9PSEU</name>
<evidence type="ECO:0000313" key="2">
    <source>
        <dbReference type="EMBL" id="MFC4859281.1"/>
    </source>
</evidence>
<comment type="caution">
    <text evidence="2">The sequence shown here is derived from an EMBL/GenBank/DDBJ whole genome shotgun (WGS) entry which is preliminary data.</text>
</comment>
<accession>A0ABV9SEW2</accession>
<evidence type="ECO:0000313" key="3">
    <source>
        <dbReference type="Proteomes" id="UP001595859"/>
    </source>
</evidence>
<organism evidence="2 3">
    <name type="scientific">Actinophytocola glycyrrhizae</name>
    <dbReference type="NCBI Taxonomy" id="2044873"/>
    <lineage>
        <taxon>Bacteria</taxon>
        <taxon>Bacillati</taxon>
        <taxon>Actinomycetota</taxon>
        <taxon>Actinomycetes</taxon>
        <taxon>Pseudonocardiales</taxon>
        <taxon>Pseudonocardiaceae</taxon>
    </lineage>
</organism>
<feature type="compositionally biased region" description="Acidic residues" evidence="1">
    <location>
        <begin position="526"/>
        <end position="535"/>
    </location>
</feature>
<feature type="compositionally biased region" description="Basic and acidic residues" evidence="1">
    <location>
        <begin position="496"/>
        <end position="525"/>
    </location>
</feature>
<feature type="region of interest" description="Disordered" evidence="1">
    <location>
        <begin position="493"/>
        <end position="535"/>
    </location>
</feature>
<keyword evidence="3" id="KW-1185">Reference proteome</keyword>
<sequence length="535" mass="59301">MRAPILAYRDESGDLVVLEGQMRTLQAVEAGRAEVPVWVQPPPAADEKTATIDRIINQLGENDHRTPMTRGDVYQAYQQLRLLGLSATAIARRRSRPKRVVEDSLRVGDSELAAKAADKYDLTLEQAAVIAEFEDLGDLETAKELILTAVEKPANFAVLAQRKRDDRVEAERFQQAEAALVEQLTAAGVTIFDDSIPEWTGQARVLNRLRPTPEDEPGTELTAEAHADCPGDGAWIFEGYDDNDQRIPVARYGCADFRAHGHALSHAPAGQVEYGSGTATTLATTGASDNVTTDGTTDDGLSELARAELEREKARIERRWVIQNNKDMDAATKVRHEWLANFARRSSAPKFARKWLAQQKLNGSYDLRRAMERGHRLAHKLLKLPEPGYGQVSGLIEKIENASEPKATVWDMYLTLAAQEEGFQRNAWRSPSTAEKEHMSMMILLGHQAHDVERKVVTAERIEDVIAANLPPHLAPPVPVDLDDLDDLDEAAVTDDTLHDTQDNVTEDHDMQDNGDDQPRDVPDRDDVEDLGIAA</sequence>
<dbReference type="RefSeq" id="WP_378062244.1">
    <property type="nucleotide sequence ID" value="NZ_JBHSIS010000027.1"/>
</dbReference>
<dbReference type="EMBL" id="JBHSIS010000027">
    <property type="protein sequence ID" value="MFC4859281.1"/>
    <property type="molecule type" value="Genomic_DNA"/>
</dbReference>
<dbReference type="Proteomes" id="UP001595859">
    <property type="component" value="Unassembled WGS sequence"/>
</dbReference>
<gene>
    <name evidence="2" type="ORF">ACFPCV_37785</name>
</gene>